<accession>A0A0J9XH39</accession>
<dbReference type="OrthoDB" id="2898509at2759"/>
<reference evidence="3" key="3">
    <citation type="submission" date="2020-01" db="EMBL/GenBank/DDBJ databases">
        <authorList>
            <person name="Perkins V."/>
            <person name="Lessard M.-H."/>
            <person name="Dugat-Bony E."/>
            <person name="Frenette M."/>
            <person name="Labrie S."/>
        </authorList>
    </citation>
    <scope>NUCLEOTIDE SEQUENCE</scope>
    <source>
        <strain evidence="3">LMA-70</strain>
    </source>
</reference>
<evidence type="ECO:0000313" key="3">
    <source>
        <dbReference type="EMBL" id="KAF5098784.1"/>
    </source>
</evidence>
<dbReference type="SUPFAM" id="SSF51735">
    <property type="entry name" value="NAD(P)-binding Rossmann-fold domains"/>
    <property type="match status" value="1"/>
</dbReference>
<name>A0A0J9XH39_GEOCN</name>
<dbReference type="Proteomes" id="UP000750522">
    <property type="component" value="Unassembled WGS sequence"/>
</dbReference>
<evidence type="ECO:0000256" key="1">
    <source>
        <dbReference type="ARBA" id="ARBA00023002"/>
    </source>
</evidence>
<dbReference type="PANTHER" id="PTHR47534:SF3">
    <property type="entry name" value="ALCOHOL DEHYDROGENASE-LIKE C-TERMINAL DOMAIN-CONTAINING PROTEIN"/>
    <property type="match status" value="1"/>
</dbReference>
<reference evidence="2 4" key="1">
    <citation type="submission" date="2014-03" db="EMBL/GenBank/DDBJ databases">
        <authorList>
            <person name="Casaregola S."/>
        </authorList>
    </citation>
    <scope>NUCLEOTIDE SEQUENCE [LARGE SCALE GENOMIC DNA]</scope>
    <source>
        <strain evidence="2 4">CLIB 918</strain>
    </source>
</reference>
<sequence length="317" mass="35373">MLSLSAISKRNVQSTKELMSVSTATNPTVGVFVGATSGIGEHTAYAFAKYTPYPRIHIVGRNADAGSRIVSKLQTINPNTQATFHRHDMTLISEADALSKTLLEQEQKVNLLFLSPGFLNITGRTETAEGIDAKLAVTYYGRWRVVKDLLPLVEKAADKEENARVVTVLAAGSEGPVNMDDLDLKHNYSFYNFNRHTSEFNSLAVVRFAQLYPRIGFLHAAPGIVRTGIARELPWYVRMPMKPFMFFASSPEDSAERFYYISQGSPDYRTGSHLVDSSLKSLKEKAVERGYLTPQLQETVWKHTEDIFNEALAKSSK</sequence>
<reference evidence="3" key="2">
    <citation type="journal article" date="2020" name="Front. Microbiol.">
        <title>Phenotypic and Genetic Characterization of the Cheese Ripening Yeast Geotrichum candidum.</title>
        <authorList>
            <person name="Perkins V."/>
            <person name="Vignola S."/>
            <person name="Lessard M.H."/>
            <person name="Plante P.L."/>
            <person name="Corbeil J."/>
            <person name="Dugat-Bony E."/>
            <person name="Frenette M."/>
            <person name="Labrie S."/>
        </authorList>
    </citation>
    <scope>NUCLEOTIDE SEQUENCE</scope>
    <source>
        <strain evidence="3">LMA-70</strain>
    </source>
</reference>
<dbReference type="Gene3D" id="3.40.50.720">
    <property type="entry name" value="NAD(P)-binding Rossmann-like Domain"/>
    <property type="match status" value="1"/>
</dbReference>
<dbReference type="PANTHER" id="PTHR47534">
    <property type="entry name" value="YALI0E05731P"/>
    <property type="match status" value="1"/>
</dbReference>
<dbReference type="GO" id="GO:0016491">
    <property type="term" value="F:oxidoreductase activity"/>
    <property type="evidence" value="ECO:0007669"/>
    <property type="project" value="UniProtKB-KW"/>
</dbReference>
<dbReference type="Pfam" id="PF00106">
    <property type="entry name" value="adh_short"/>
    <property type="match status" value="1"/>
</dbReference>
<dbReference type="InterPro" id="IPR052228">
    <property type="entry name" value="Sec_Metab_Biosynth_Oxidored"/>
</dbReference>
<evidence type="ECO:0000313" key="4">
    <source>
        <dbReference type="Proteomes" id="UP000242525"/>
    </source>
</evidence>
<dbReference type="InterPro" id="IPR002347">
    <property type="entry name" value="SDR_fam"/>
</dbReference>
<comment type="caution">
    <text evidence="2">The sequence shown here is derived from an EMBL/GenBank/DDBJ whole genome shotgun (WGS) entry which is preliminary data.</text>
</comment>
<keyword evidence="1" id="KW-0560">Oxidoreductase</keyword>
<proteinExistence type="predicted"/>
<protein>
    <submittedName>
        <fullName evidence="2">Similar to Saccharomyces cerevisiae YKL107W Putative short-chain dehydrogenase/reductase</fullName>
    </submittedName>
</protein>
<keyword evidence="4" id="KW-1185">Reference proteome</keyword>
<dbReference type="Proteomes" id="UP000242525">
    <property type="component" value="Unassembled WGS sequence"/>
</dbReference>
<dbReference type="AlphaFoldDB" id="A0A0J9XH39"/>
<organism evidence="2 4">
    <name type="scientific">Geotrichum candidum</name>
    <name type="common">Oospora lactis</name>
    <name type="synonym">Dipodascus geotrichum</name>
    <dbReference type="NCBI Taxonomy" id="1173061"/>
    <lineage>
        <taxon>Eukaryota</taxon>
        <taxon>Fungi</taxon>
        <taxon>Dikarya</taxon>
        <taxon>Ascomycota</taxon>
        <taxon>Saccharomycotina</taxon>
        <taxon>Dipodascomycetes</taxon>
        <taxon>Dipodascales</taxon>
        <taxon>Dipodascaceae</taxon>
        <taxon>Geotrichum</taxon>
    </lineage>
</organism>
<evidence type="ECO:0000313" key="2">
    <source>
        <dbReference type="EMBL" id="CDO56657.1"/>
    </source>
</evidence>
<gene>
    <name evidence="2" type="ORF">BN980_GECA16s00934g</name>
    <name evidence="3" type="ORF">DV451_003222</name>
</gene>
<dbReference type="EMBL" id="QQZK01000068">
    <property type="protein sequence ID" value="KAF5098784.1"/>
    <property type="molecule type" value="Genomic_DNA"/>
</dbReference>
<dbReference type="InterPro" id="IPR036291">
    <property type="entry name" value="NAD(P)-bd_dom_sf"/>
</dbReference>
<dbReference type="EMBL" id="CCBN010000016">
    <property type="protein sequence ID" value="CDO56657.1"/>
    <property type="molecule type" value="Genomic_DNA"/>
</dbReference>
<dbReference type="STRING" id="1173061.A0A0J9XH39"/>